<evidence type="ECO:0000256" key="5">
    <source>
        <dbReference type="ARBA" id="ARBA00024042"/>
    </source>
</evidence>
<feature type="binding site" evidence="7">
    <location>
        <position position="38"/>
    </location>
    <ligand>
        <name>glyoxylate</name>
        <dbReference type="ChEBI" id="CHEBI:36655"/>
    </ligand>
</feature>
<feature type="binding site" evidence="7">
    <location>
        <position position="171"/>
    </location>
    <ligand>
        <name>FMN</name>
        <dbReference type="ChEBI" id="CHEBI:58210"/>
    </ligand>
</feature>
<protein>
    <submittedName>
        <fullName evidence="9">Alpha-hydroxy-acid oxidizing protein</fullName>
    </submittedName>
</protein>
<dbReference type="PANTHER" id="PTHR10578">
    <property type="entry name" value="S -2-HYDROXY-ACID OXIDASE-RELATED"/>
    <property type="match status" value="1"/>
</dbReference>
<dbReference type="EMBL" id="JAAEDL010000033">
    <property type="protein sequence ID" value="MBR0683497.1"/>
    <property type="molecule type" value="Genomic_DNA"/>
</dbReference>
<name>A0A9X9XIG1_9PROT</name>
<dbReference type="InterPro" id="IPR037396">
    <property type="entry name" value="FMN_HAD"/>
</dbReference>
<feature type="binding site" evidence="7">
    <location>
        <position position="227"/>
    </location>
    <ligand>
        <name>FMN</name>
        <dbReference type="ChEBI" id="CHEBI:58210"/>
    </ligand>
</feature>
<dbReference type="AlphaFoldDB" id="A0A9X9XIG1"/>
<evidence type="ECO:0000256" key="7">
    <source>
        <dbReference type="PIRSR" id="PIRSR000138-2"/>
    </source>
</evidence>
<feature type="binding site" evidence="7">
    <location>
        <begin position="305"/>
        <end position="306"/>
    </location>
    <ligand>
        <name>FMN</name>
        <dbReference type="ChEBI" id="CHEBI:58210"/>
    </ligand>
</feature>
<feature type="binding site" evidence="7">
    <location>
        <position position="254"/>
    </location>
    <ligand>
        <name>glyoxylate</name>
        <dbReference type="ChEBI" id="CHEBI:36655"/>
    </ligand>
</feature>
<reference evidence="9" key="1">
    <citation type="submission" date="2020-01" db="EMBL/GenBank/DDBJ databases">
        <authorList>
            <person name="Rat A."/>
        </authorList>
    </citation>
    <scope>NUCLEOTIDE SEQUENCE</scope>
    <source>
        <strain evidence="9">LMG 31228</strain>
    </source>
</reference>
<feature type="binding site" evidence="7">
    <location>
        <position position="180"/>
    </location>
    <ligand>
        <name>glyoxylate</name>
        <dbReference type="ChEBI" id="CHEBI:36655"/>
    </ligand>
</feature>
<feature type="binding site" evidence="7">
    <location>
        <position position="249"/>
    </location>
    <ligand>
        <name>FMN</name>
        <dbReference type="ChEBI" id="CHEBI:58210"/>
    </ligand>
</feature>
<gene>
    <name evidence="9" type="ORF">GXW74_23635</name>
</gene>
<evidence type="ECO:0000259" key="8">
    <source>
        <dbReference type="PROSITE" id="PS51349"/>
    </source>
</evidence>
<dbReference type="SUPFAM" id="SSF51395">
    <property type="entry name" value="FMN-linked oxidoreductases"/>
    <property type="match status" value="1"/>
</dbReference>
<dbReference type="PIRSF" id="PIRSF000138">
    <property type="entry name" value="Al-hdrx_acd_dh"/>
    <property type="match status" value="1"/>
</dbReference>
<dbReference type="GO" id="GO:0009060">
    <property type="term" value="P:aerobic respiration"/>
    <property type="evidence" value="ECO:0007669"/>
    <property type="project" value="TreeGrafter"/>
</dbReference>
<keyword evidence="3 7" id="KW-0288">FMN</keyword>
<dbReference type="InterPro" id="IPR000262">
    <property type="entry name" value="FMN-dep_DH"/>
</dbReference>
<feature type="binding site" evidence="7">
    <location>
        <position position="143"/>
    </location>
    <ligand>
        <name>FMN</name>
        <dbReference type="ChEBI" id="CHEBI:58210"/>
    </ligand>
</feature>
<dbReference type="InterPro" id="IPR013785">
    <property type="entry name" value="Aldolase_TIM"/>
</dbReference>
<dbReference type="PROSITE" id="PS00557">
    <property type="entry name" value="FMN_HYDROXY_ACID_DH_1"/>
    <property type="match status" value="1"/>
</dbReference>
<feature type="binding site" evidence="7">
    <location>
        <position position="145"/>
    </location>
    <ligand>
        <name>glyoxylate</name>
        <dbReference type="ChEBI" id="CHEBI:36655"/>
    </ligand>
</feature>
<feature type="active site" description="Proton acceptor" evidence="6">
    <location>
        <position position="251"/>
    </location>
</feature>
<dbReference type="Pfam" id="PF01070">
    <property type="entry name" value="FMN_dh"/>
    <property type="match status" value="1"/>
</dbReference>
<dbReference type="GO" id="GO:0005886">
    <property type="term" value="C:plasma membrane"/>
    <property type="evidence" value="ECO:0007669"/>
    <property type="project" value="TreeGrafter"/>
</dbReference>
<accession>A0A9X9XIG1</accession>
<dbReference type="Proteomes" id="UP001138709">
    <property type="component" value="Unassembled WGS sequence"/>
</dbReference>
<evidence type="ECO:0000256" key="2">
    <source>
        <dbReference type="ARBA" id="ARBA00022630"/>
    </source>
</evidence>
<dbReference type="PROSITE" id="PS51349">
    <property type="entry name" value="FMN_HYDROXY_ACID_DH_2"/>
    <property type="match status" value="1"/>
</dbReference>
<evidence type="ECO:0000256" key="4">
    <source>
        <dbReference type="ARBA" id="ARBA00023002"/>
    </source>
</evidence>
<keyword evidence="10" id="KW-1185">Reference proteome</keyword>
<evidence type="ECO:0000256" key="3">
    <source>
        <dbReference type="ARBA" id="ARBA00022643"/>
    </source>
</evidence>
<dbReference type="RefSeq" id="WP_211849063.1">
    <property type="nucleotide sequence ID" value="NZ_JAAEDL010000033.1"/>
</dbReference>
<proteinExistence type="inferred from homology"/>
<dbReference type="PANTHER" id="PTHR10578:SF107">
    <property type="entry name" value="2-HYDROXYACID OXIDASE 1"/>
    <property type="match status" value="1"/>
</dbReference>
<keyword evidence="2 7" id="KW-0285">Flavoprotein</keyword>
<reference evidence="9" key="2">
    <citation type="journal article" date="2021" name="Syst. Appl. Microbiol.">
        <title>Roseomonas hellenica sp. nov., isolated from roots of wild-growing Alkanna tinctoria.</title>
        <authorList>
            <person name="Rat A."/>
            <person name="Naranjo H.D."/>
            <person name="Lebbe L."/>
            <person name="Cnockaert M."/>
            <person name="Krigas N."/>
            <person name="Grigoriadou K."/>
            <person name="Maloupa E."/>
            <person name="Willems A."/>
        </authorList>
    </citation>
    <scope>NUCLEOTIDE SEQUENCE</scope>
    <source>
        <strain evidence="9">LMG 31228</strain>
    </source>
</reference>
<sequence length="376" mass="40288">MSNTVTPEAMAAMEAKYLTLHEFVKAARYRLDANIWDYLTGATETETTMRRNRMGIDSLAFRPRVLRDVSTIDTTAKALGRPIRLPVLLAPVGGLESIAVGANGAATAGEGASAFGVPIMVSSVTQPGLEPAAAATPGMKIFQLYVRGDAAFIEDSIQRSLAAGYDAFCLTVDTAIYSRRERDIVRRFAKPWRATATGDAQRHQAALNWDDVKRIKDRHPTLPLILKGIATAEDALIACRHGVDVVYVSNHGGRQLDAGRGAIEVLPEVVQAVAGRARVWVDGGFCRGTDVVKALCLGADMVGLGRLYCYALAADGAAGLVRLLEILENEIRSCLGLLGATSYAELGPSFVHAAMPTTLPHVHSAFPLLRLEDSGY</sequence>
<feature type="binding site" evidence="7">
    <location>
        <position position="251"/>
    </location>
    <ligand>
        <name>glyoxylate</name>
        <dbReference type="ChEBI" id="CHEBI:36655"/>
    </ligand>
</feature>
<organism evidence="9 10">
    <name type="scientific">Neoroseomonas eburnea</name>
    <dbReference type="NCBI Taxonomy" id="1346889"/>
    <lineage>
        <taxon>Bacteria</taxon>
        <taxon>Pseudomonadati</taxon>
        <taxon>Pseudomonadota</taxon>
        <taxon>Alphaproteobacteria</taxon>
        <taxon>Acetobacterales</taxon>
        <taxon>Acetobacteraceae</taxon>
        <taxon>Neoroseomonas</taxon>
    </lineage>
</organism>
<dbReference type="Gene3D" id="3.20.20.70">
    <property type="entry name" value="Aldolase class I"/>
    <property type="match status" value="1"/>
</dbReference>
<dbReference type="CDD" id="cd02809">
    <property type="entry name" value="alpha_hydroxyacid_oxid_FMN"/>
    <property type="match status" value="1"/>
</dbReference>
<dbReference type="InterPro" id="IPR008259">
    <property type="entry name" value="FMN_hydac_DH_AS"/>
</dbReference>
<evidence type="ECO:0000313" key="9">
    <source>
        <dbReference type="EMBL" id="MBR0683497.1"/>
    </source>
</evidence>
<dbReference type="GO" id="GO:0010181">
    <property type="term" value="F:FMN binding"/>
    <property type="evidence" value="ECO:0007669"/>
    <property type="project" value="InterPro"/>
</dbReference>
<feature type="domain" description="FMN hydroxy acid dehydrogenase" evidence="8">
    <location>
        <begin position="12"/>
        <end position="356"/>
    </location>
</feature>
<keyword evidence="4" id="KW-0560">Oxidoreductase</keyword>
<evidence type="ECO:0000256" key="1">
    <source>
        <dbReference type="ARBA" id="ARBA00001917"/>
    </source>
</evidence>
<evidence type="ECO:0000313" key="10">
    <source>
        <dbReference type="Proteomes" id="UP001138709"/>
    </source>
</evidence>
<feature type="binding site" evidence="7">
    <location>
        <begin position="91"/>
        <end position="93"/>
    </location>
    <ligand>
        <name>FMN</name>
        <dbReference type="ChEBI" id="CHEBI:58210"/>
    </ligand>
</feature>
<evidence type="ECO:0000256" key="6">
    <source>
        <dbReference type="PIRSR" id="PIRSR000138-1"/>
    </source>
</evidence>
<comment type="caution">
    <text evidence="9">The sequence shown here is derived from an EMBL/GenBank/DDBJ whole genome shotgun (WGS) entry which is preliminary data.</text>
</comment>
<dbReference type="GO" id="GO:0004459">
    <property type="term" value="F:L-lactate dehydrogenase (NAD+) activity"/>
    <property type="evidence" value="ECO:0007669"/>
    <property type="project" value="TreeGrafter"/>
</dbReference>
<dbReference type="InterPro" id="IPR012133">
    <property type="entry name" value="Alpha-hydoxy_acid_DH_FMN"/>
</dbReference>
<comment type="cofactor">
    <cofactor evidence="1">
        <name>FMN</name>
        <dbReference type="ChEBI" id="CHEBI:58210"/>
    </cofactor>
</comment>
<feature type="binding site" evidence="7">
    <location>
        <position position="122"/>
    </location>
    <ligand>
        <name>FMN</name>
        <dbReference type="ChEBI" id="CHEBI:58210"/>
    </ligand>
</feature>
<comment type="similarity">
    <text evidence="5">Belongs to the FMN-dependent alpha-hydroxy acid dehydrogenase family.</text>
</comment>